<accession>A0A098DLS9</accession>
<reference evidence="2 4" key="3">
    <citation type="journal article" date="2015" name="BMC Genomics">
        <title>The completed genome sequence of the pathogenic ascomycete fungus Fusarium graminearum.</title>
        <authorList>
            <person name="King R."/>
            <person name="Urban M."/>
            <person name="Hammond-Kosack M.C."/>
            <person name="Hassani-Pak K."/>
            <person name="Hammond-Kosack K.E."/>
        </authorList>
    </citation>
    <scope>NUCLEOTIDE SEQUENCE [LARGE SCALE GENOMIC DNA]</scope>
    <source>
        <strain evidence="4">ATCC MYA-4620 / CBS 123657 / FGSC 9075 / NRRL 31084 / PH-1</strain>
        <strain evidence="2">PH-1</strain>
    </source>
</reference>
<dbReference type="VEuPathDB" id="FungiDB:FGRAMPH1_01G27025"/>
<protein>
    <submittedName>
        <fullName evidence="2">Chromosome 4, complete genome</fullName>
    </submittedName>
</protein>
<dbReference type="InParanoid" id="I1S9R1"/>
<evidence type="ECO:0000256" key="1">
    <source>
        <dbReference type="SAM" id="MobiDB-lite"/>
    </source>
</evidence>
<feature type="region of interest" description="Disordered" evidence="1">
    <location>
        <begin position="96"/>
        <end position="116"/>
    </location>
</feature>
<accession>I1S9R1</accession>
<evidence type="ECO:0000313" key="2">
    <source>
        <dbReference type="EMBL" id="CEF82791.1"/>
    </source>
</evidence>
<dbReference type="KEGG" id="fgr:FGSG_13592"/>
<reference evidence="3 4" key="1">
    <citation type="journal article" date="2007" name="Science">
        <title>The Fusarium graminearum genome reveals a link between localized polymorphism and pathogen specialization.</title>
        <authorList>
            <person name="Cuomo C.A."/>
            <person name="Gueldener U."/>
            <person name="Xu J.-R."/>
            <person name="Trail F."/>
            <person name="Turgeon B.G."/>
            <person name="Di Pietro A."/>
            <person name="Walton J.D."/>
            <person name="Ma L.-J."/>
            <person name="Baker S.E."/>
            <person name="Rep M."/>
            <person name="Adam G."/>
            <person name="Antoniw J."/>
            <person name="Baldwin T."/>
            <person name="Calvo S.E."/>
            <person name="Chang Y.-L."/>
            <person name="DeCaprio D."/>
            <person name="Gale L.R."/>
            <person name="Gnerre S."/>
            <person name="Goswami R.S."/>
            <person name="Hammond-Kosack K."/>
            <person name="Harris L.J."/>
            <person name="Hilburn K."/>
            <person name="Kennell J.C."/>
            <person name="Kroken S."/>
            <person name="Magnuson J.K."/>
            <person name="Mannhaupt G."/>
            <person name="Mauceli E.W."/>
            <person name="Mewes H.-W."/>
            <person name="Mitterbauer R."/>
            <person name="Muehlbauer G."/>
            <person name="Muensterkoetter M."/>
            <person name="Nelson D."/>
            <person name="O'Donnell K."/>
            <person name="Ouellet T."/>
            <person name="Qi W."/>
            <person name="Quesneville H."/>
            <person name="Roncero M.I.G."/>
            <person name="Seong K.-Y."/>
            <person name="Tetko I.V."/>
            <person name="Urban M."/>
            <person name="Waalwijk C."/>
            <person name="Ward T.J."/>
            <person name="Yao J."/>
            <person name="Birren B.W."/>
            <person name="Kistler H.C."/>
        </authorList>
    </citation>
    <scope>NUCLEOTIDE SEQUENCE [LARGE SCALE GENOMIC DNA]</scope>
    <source>
        <strain evidence="4">ATCC MYA-4620 / CBS 123657 / FGSC 9075 / NRRL 31084 / PH-1</strain>
        <strain evidence="3">PH-1 / ATCC MYA-4620 / FGSC 9075 / NRRL 31084</strain>
    </source>
</reference>
<feature type="compositionally biased region" description="Basic and acidic residues" evidence="1">
    <location>
        <begin position="96"/>
        <end position="106"/>
    </location>
</feature>
<name>I1S9R1_GIBZE</name>
<dbReference type="EMBL" id="HG970335">
    <property type="protein sequence ID" value="CEF82791.1"/>
    <property type="molecule type" value="Genomic_DNA"/>
</dbReference>
<gene>
    <name evidence="2" type="ORF">FGRAMPH1_01T27025</name>
</gene>
<dbReference type="Proteomes" id="UP000070720">
    <property type="component" value="Chromosome 4"/>
</dbReference>
<keyword evidence="4" id="KW-1185">Reference proteome</keyword>
<evidence type="ECO:0000313" key="4">
    <source>
        <dbReference type="Proteomes" id="UP000070720"/>
    </source>
</evidence>
<dbReference type="AlphaFoldDB" id="I1S9R1"/>
<dbReference type="HOGENOM" id="CLU_2097108_0_0_1"/>
<proteinExistence type="predicted"/>
<dbReference type="EnsemblFungi" id="CEF82791">
    <property type="protein sequence ID" value="CEF82791"/>
    <property type="gene ID" value="FGRRES_13592"/>
</dbReference>
<dbReference type="RefSeq" id="XP_011328263.1">
    <property type="nucleotide sequence ID" value="XM_011329961.1"/>
</dbReference>
<organism evidence="2 4">
    <name type="scientific">Gibberella zeae (strain ATCC MYA-4620 / CBS 123657 / FGSC 9075 / NRRL 31084 / PH-1)</name>
    <name type="common">Wheat head blight fungus</name>
    <name type="synonym">Fusarium graminearum</name>
    <dbReference type="NCBI Taxonomy" id="229533"/>
    <lineage>
        <taxon>Eukaryota</taxon>
        <taxon>Fungi</taxon>
        <taxon>Dikarya</taxon>
        <taxon>Ascomycota</taxon>
        <taxon>Pezizomycotina</taxon>
        <taxon>Sordariomycetes</taxon>
        <taxon>Hypocreomycetidae</taxon>
        <taxon>Hypocreales</taxon>
        <taxon>Nectriaceae</taxon>
        <taxon>Fusarium</taxon>
    </lineage>
</organism>
<reference evidence="3 4" key="2">
    <citation type="journal article" date="2010" name="Nature">
        <title>Comparative genomics reveals mobile pathogenicity chromosomes in Fusarium.</title>
        <authorList>
            <person name="Ma L.J."/>
            <person name="van der Does H.C."/>
            <person name="Borkovich K.A."/>
            <person name="Coleman J.J."/>
            <person name="Daboussi M.J."/>
            <person name="Di Pietro A."/>
            <person name="Dufresne M."/>
            <person name="Freitag M."/>
            <person name="Grabherr M."/>
            <person name="Henrissat B."/>
            <person name="Houterman P.M."/>
            <person name="Kang S."/>
            <person name="Shim W.B."/>
            <person name="Woloshuk C."/>
            <person name="Xie X."/>
            <person name="Xu J.R."/>
            <person name="Antoniw J."/>
            <person name="Baker S.E."/>
            <person name="Bluhm B.H."/>
            <person name="Breakspear A."/>
            <person name="Brown D.W."/>
            <person name="Butchko R.A."/>
            <person name="Chapman S."/>
            <person name="Coulson R."/>
            <person name="Coutinho P.M."/>
            <person name="Danchin E.G."/>
            <person name="Diener A."/>
            <person name="Gale L.R."/>
            <person name="Gardiner D.M."/>
            <person name="Goff S."/>
            <person name="Hammond-Kosack K.E."/>
            <person name="Hilburn K."/>
            <person name="Hua-Van A."/>
            <person name="Jonkers W."/>
            <person name="Kazan K."/>
            <person name="Kodira C.D."/>
            <person name="Koehrsen M."/>
            <person name="Kumar L."/>
            <person name="Lee Y.H."/>
            <person name="Li L."/>
            <person name="Manners J.M."/>
            <person name="Miranda-Saavedra D."/>
            <person name="Mukherjee M."/>
            <person name="Park G."/>
            <person name="Park J."/>
            <person name="Park S.Y."/>
            <person name="Proctor R.H."/>
            <person name="Regev A."/>
            <person name="Ruiz-Roldan M.C."/>
            <person name="Sain D."/>
            <person name="Sakthikumar S."/>
            <person name="Sykes S."/>
            <person name="Schwartz D.C."/>
            <person name="Turgeon B.G."/>
            <person name="Wapinski I."/>
            <person name="Yoder O."/>
            <person name="Young S."/>
            <person name="Zeng Q."/>
            <person name="Zhou S."/>
            <person name="Galagan J."/>
            <person name="Cuomo C.A."/>
            <person name="Kistler H.C."/>
            <person name="Rep M."/>
        </authorList>
    </citation>
    <scope>GENOME REANNOTATION</scope>
    <source>
        <strain evidence="4">ATCC MYA-4620 / CBS 123657 / FGSC 9075 / NRRL 31084 / PH-1</strain>
        <strain evidence="3">PH-1 / ATCC MYA-4620 / FGSC 9075 / NRRL 31084</strain>
    </source>
</reference>
<evidence type="ECO:0000313" key="3">
    <source>
        <dbReference type="EnsemblFungi" id="CEF82791"/>
    </source>
</evidence>
<sequence>MTGLDRRVIDGCWLFVTVAAAAVSQEKKQGKLSAAVTPVPQDRLCLFPLTSLLAVRTVTRCMKPPPPRKRARLVCLALVRGWHKIIGSYYLPQRQDQDREMRKDATLGRVTGRSCG</sequence>
<reference evidence="3" key="4">
    <citation type="submission" date="2017-01" db="UniProtKB">
        <authorList>
            <consortium name="EnsemblFungi"/>
        </authorList>
    </citation>
    <scope>IDENTIFICATION</scope>
    <source>
        <strain evidence="3">PH-1 / ATCC MYA-4620 / FGSC 9075 / NRRL 31084</strain>
    </source>
</reference>